<evidence type="ECO:0000313" key="1">
    <source>
        <dbReference type="EMBL" id="CUV09301.1"/>
    </source>
</evidence>
<protein>
    <submittedName>
        <fullName evidence="1">HAD-superfamily hydrolase, subfamily IA, variant 3</fullName>
    </submittedName>
</protein>
<name>A0A161K8T2_9ZZZZ</name>
<gene>
    <name evidence="1" type="ORF">MGWOODY_Mmi253</name>
</gene>
<dbReference type="InterPro" id="IPR012386">
    <property type="entry name" value="Cyclic-nucl_3Pdiesterase"/>
</dbReference>
<dbReference type="PANTHER" id="PTHR28141:SF1">
    <property type="entry name" value="2',3'-CYCLIC-NUCLEOTIDE 3'-PHOSPHODIESTERASE"/>
    <property type="match status" value="1"/>
</dbReference>
<reference evidence="1" key="1">
    <citation type="submission" date="2015-10" db="EMBL/GenBank/DDBJ databases">
        <authorList>
            <person name="Gilbert D.G."/>
        </authorList>
    </citation>
    <scope>NUCLEOTIDE SEQUENCE</scope>
</reference>
<dbReference type="EMBL" id="FAXC01000217">
    <property type="protein sequence ID" value="CUV09301.1"/>
    <property type="molecule type" value="Genomic_DNA"/>
</dbReference>
<accession>A0A161K8T2</accession>
<dbReference type="SUPFAM" id="SSF55144">
    <property type="entry name" value="LigT-like"/>
    <property type="match status" value="1"/>
</dbReference>
<dbReference type="Pfam" id="PF07823">
    <property type="entry name" value="CPDase"/>
    <property type="match status" value="1"/>
</dbReference>
<proteinExistence type="predicted"/>
<organism evidence="1">
    <name type="scientific">hydrothermal vent metagenome</name>
    <dbReference type="NCBI Taxonomy" id="652676"/>
    <lineage>
        <taxon>unclassified sequences</taxon>
        <taxon>metagenomes</taxon>
        <taxon>ecological metagenomes</taxon>
    </lineage>
</organism>
<dbReference type="InterPro" id="IPR009097">
    <property type="entry name" value="Cyclic_Pdiesterase"/>
</dbReference>
<dbReference type="GO" id="GO:0009187">
    <property type="term" value="P:cyclic nucleotide metabolic process"/>
    <property type="evidence" value="ECO:0007669"/>
    <property type="project" value="TreeGrafter"/>
</dbReference>
<dbReference type="AlphaFoldDB" id="A0A161K8T2"/>
<dbReference type="GO" id="GO:0004113">
    <property type="term" value="F:2',3'-cyclic-nucleotide 3'-phosphodiesterase activity"/>
    <property type="evidence" value="ECO:0007669"/>
    <property type="project" value="TreeGrafter"/>
</dbReference>
<sequence length="165" mass="18795">MVSIWLIPAPADAQYLQGIINNLAATYQAPVFNTHCTLYSPTDLPALEIKKILEQSANNMESFYVKKATISHTENIWKTIFIELLSSPELEQLQQAVISQFPNGQPYEFLPHISLLYKEMSDKKKEDIIRNLQVKNSFKMDKIAAMRTGPNVDNWATVVEIPFHA</sequence>
<keyword evidence="1" id="KW-0378">Hydrolase</keyword>
<dbReference type="PANTHER" id="PTHR28141">
    <property type="entry name" value="2',3'-CYCLIC-NUCLEOTIDE 3'-PHOSPHODIESTERASE"/>
    <property type="match status" value="1"/>
</dbReference>
<dbReference type="Gene3D" id="3.90.1140.10">
    <property type="entry name" value="Cyclic phosphodiesterase"/>
    <property type="match status" value="1"/>
</dbReference>